<keyword evidence="3" id="KW-1185">Reference proteome</keyword>
<feature type="signal peptide" evidence="1">
    <location>
        <begin position="1"/>
        <end position="18"/>
    </location>
</feature>
<gene>
    <name evidence="2" type="ORF">HNQ03_001160</name>
</gene>
<organism evidence="2 3">
    <name type="scientific">Frigoriflavimonas asaccharolytica</name>
    <dbReference type="NCBI Taxonomy" id="2735899"/>
    <lineage>
        <taxon>Bacteria</taxon>
        <taxon>Pseudomonadati</taxon>
        <taxon>Bacteroidota</taxon>
        <taxon>Flavobacteriia</taxon>
        <taxon>Flavobacteriales</taxon>
        <taxon>Weeksellaceae</taxon>
        <taxon>Frigoriflavimonas</taxon>
    </lineage>
</organism>
<dbReference type="AlphaFoldDB" id="A0A8J8G6K9"/>
<accession>A0A8J8G6K9</accession>
<sequence length="200" mass="22401">MKKLAIACMMSFGMLLSAQNYNLPAASPKQTVMQQLSISNITVEYGRPAVKGRSIFGGLVPFDKVWRAGANGTTKVSFGQDFVFGGKIVKKGTYGLFIIPKSNEWEIILNSDADGWGAYAYDEKKNVASTMVPVMKSMEMQEWFKIDFENLSEEKVMMTFNWDKTKVAVPIMVANPAEISKIIDKLKEIKKVNDDMSKMK</sequence>
<comment type="caution">
    <text evidence="2">The sequence shown here is derived from an EMBL/GenBank/DDBJ whole genome shotgun (WGS) entry which is preliminary data.</text>
</comment>
<evidence type="ECO:0000256" key="1">
    <source>
        <dbReference type="SAM" id="SignalP"/>
    </source>
</evidence>
<name>A0A8J8G6K9_9FLAO</name>
<dbReference type="InterPro" id="IPR021314">
    <property type="entry name" value="DUF2911"/>
</dbReference>
<reference evidence="2" key="1">
    <citation type="submission" date="2020-05" db="EMBL/GenBank/DDBJ databases">
        <title>Genomic Encyclopedia of Type Strains, Phase IV (KMG-V): Genome sequencing to study the core and pangenomes of soil and plant-associated prokaryotes.</title>
        <authorList>
            <person name="Whitman W."/>
        </authorList>
    </citation>
    <scope>NUCLEOTIDE SEQUENCE</scope>
    <source>
        <strain evidence="2">16F</strain>
    </source>
</reference>
<dbReference type="RefSeq" id="WP_173778706.1">
    <property type="nucleotide sequence ID" value="NZ_JABSNO010000006.1"/>
</dbReference>
<dbReference type="EMBL" id="JABSNO010000006">
    <property type="protein sequence ID" value="NRS92093.1"/>
    <property type="molecule type" value="Genomic_DNA"/>
</dbReference>
<dbReference type="Proteomes" id="UP000610746">
    <property type="component" value="Unassembled WGS sequence"/>
</dbReference>
<evidence type="ECO:0008006" key="4">
    <source>
        <dbReference type="Google" id="ProtNLM"/>
    </source>
</evidence>
<protein>
    <recommendedName>
        <fullName evidence="4">DUF2911 family protein</fullName>
    </recommendedName>
</protein>
<feature type="chain" id="PRO_5035267838" description="DUF2911 family protein" evidence="1">
    <location>
        <begin position="19"/>
        <end position="200"/>
    </location>
</feature>
<evidence type="ECO:0000313" key="3">
    <source>
        <dbReference type="Proteomes" id="UP000610746"/>
    </source>
</evidence>
<keyword evidence="1" id="KW-0732">Signal</keyword>
<evidence type="ECO:0000313" key="2">
    <source>
        <dbReference type="EMBL" id="NRS92093.1"/>
    </source>
</evidence>
<dbReference type="Pfam" id="PF11138">
    <property type="entry name" value="DUF2911"/>
    <property type="match status" value="1"/>
</dbReference>
<proteinExistence type="predicted"/>